<dbReference type="EMBL" id="RJJX01000021">
    <property type="protein sequence ID" value="RUT73471.1"/>
    <property type="molecule type" value="Genomic_DNA"/>
</dbReference>
<dbReference type="SMART" id="SM00463">
    <property type="entry name" value="SMR"/>
    <property type="match status" value="1"/>
</dbReference>
<dbReference type="FunFam" id="3.40.50.300:FF:001531">
    <property type="entry name" value="Endonuclease MutS2"/>
    <property type="match status" value="1"/>
</dbReference>
<dbReference type="GO" id="GO:0072344">
    <property type="term" value="P:rescue of stalled ribosome"/>
    <property type="evidence" value="ECO:0007669"/>
    <property type="project" value="UniProtKB-UniRule"/>
</dbReference>
<proteinExistence type="inferred from homology"/>
<keyword evidence="7 10" id="KW-0255">Endonuclease</keyword>
<dbReference type="Pfam" id="PF20297">
    <property type="entry name" value="MSSS"/>
    <property type="match status" value="1"/>
</dbReference>
<keyword evidence="6 7" id="KW-0238">DNA-binding</keyword>
<dbReference type="AlphaFoldDB" id="A0A434AGF5"/>
<dbReference type="GO" id="GO:0140664">
    <property type="term" value="F:ATP-dependent DNA damage sensor activity"/>
    <property type="evidence" value="ECO:0007669"/>
    <property type="project" value="InterPro"/>
</dbReference>
<keyword evidence="2 7" id="KW-0547">Nucleotide-binding</keyword>
<dbReference type="PIRSF" id="PIRSF005814">
    <property type="entry name" value="MutS_YshD"/>
    <property type="match status" value="1"/>
</dbReference>
<dbReference type="GO" id="GO:0030983">
    <property type="term" value="F:mismatched DNA binding"/>
    <property type="evidence" value="ECO:0007669"/>
    <property type="project" value="InterPro"/>
</dbReference>
<dbReference type="EC" id="3.1.-.-" evidence="7"/>
<dbReference type="InterPro" id="IPR036063">
    <property type="entry name" value="Smr_dom_sf"/>
</dbReference>
<dbReference type="OrthoDB" id="9808166at2"/>
<dbReference type="InterPro" id="IPR007696">
    <property type="entry name" value="DNA_mismatch_repair_MutS_core"/>
</dbReference>
<feature type="compositionally biased region" description="Basic and acidic residues" evidence="8">
    <location>
        <begin position="605"/>
        <end position="627"/>
    </location>
</feature>
<dbReference type="InterPro" id="IPR046893">
    <property type="entry name" value="MSSS"/>
</dbReference>
<keyword evidence="4 7" id="KW-0067">ATP-binding</keyword>
<dbReference type="EC" id="3.6.4.-" evidence="7"/>
<dbReference type="InterPro" id="IPR027417">
    <property type="entry name" value="P-loop_NTPase"/>
</dbReference>
<keyword evidence="7" id="KW-0540">Nuclease</keyword>
<dbReference type="Pfam" id="PF00488">
    <property type="entry name" value="MutS_V"/>
    <property type="match status" value="1"/>
</dbReference>
<dbReference type="NCBIfam" id="TIGR01069">
    <property type="entry name" value="mutS2"/>
    <property type="match status" value="1"/>
</dbReference>
<dbReference type="PROSITE" id="PS50828">
    <property type="entry name" value="SMR"/>
    <property type="match status" value="1"/>
</dbReference>
<evidence type="ECO:0000256" key="4">
    <source>
        <dbReference type="ARBA" id="ARBA00022840"/>
    </source>
</evidence>
<feature type="domain" description="Smr" evidence="9">
    <location>
        <begin position="761"/>
        <end position="836"/>
    </location>
</feature>
<dbReference type="InterPro" id="IPR036187">
    <property type="entry name" value="DNA_mismatch_repair_MutS_sf"/>
</dbReference>
<dbReference type="Proteomes" id="UP000282985">
    <property type="component" value="Unassembled WGS sequence"/>
</dbReference>
<keyword evidence="5 7" id="KW-0694">RNA-binding</keyword>
<evidence type="ECO:0000313" key="11">
    <source>
        <dbReference type="Proteomes" id="UP000282985"/>
    </source>
</evidence>
<comment type="function">
    <text evidence="7">Acts as a ribosome collision sensor, splitting the ribosome into its 2 subunits. Detects stalled/collided 70S ribosomes which it binds and splits by an ATP-hydrolysis driven conformational change. Acts upstream of the ribosome quality control system (RQC), a ribosome-associated complex that mediates the extraction of incompletely synthesized nascent chains from stalled ribosomes and their subsequent degradation. Probably generates substrates for RQC.</text>
</comment>
<dbReference type="HAMAP" id="MF_00092">
    <property type="entry name" value="MutS2"/>
    <property type="match status" value="1"/>
</dbReference>
<dbReference type="SUPFAM" id="SSF52540">
    <property type="entry name" value="P-loop containing nucleoside triphosphate hydrolases"/>
    <property type="match status" value="1"/>
</dbReference>
<dbReference type="SUPFAM" id="SSF48334">
    <property type="entry name" value="DNA repair protein MutS, domain III"/>
    <property type="match status" value="1"/>
</dbReference>
<evidence type="ECO:0000256" key="1">
    <source>
        <dbReference type="ARBA" id="ARBA00022730"/>
    </source>
</evidence>
<dbReference type="Gene3D" id="3.30.1370.110">
    <property type="match status" value="1"/>
</dbReference>
<dbReference type="InterPro" id="IPR000432">
    <property type="entry name" value="DNA_mismatch_repair_MutS_C"/>
</dbReference>
<dbReference type="InterPro" id="IPR005747">
    <property type="entry name" value="MutS2"/>
</dbReference>
<dbReference type="PANTHER" id="PTHR48466:SF2">
    <property type="entry name" value="OS10G0509000 PROTEIN"/>
    <property type="match status" value="1"/>
</dbReference>
<dbReference type="PANTHER" id="PTHR48466">
    <property type="entry name" value="OS10G0509000 PROTEIN-RELATED"/>
    <property type="match status" value="1"/>
</dbReference>
<dbReference type="GO" id="GO:0004519">
    <property type="term" value="F:endonuclease activity"/>
    <property type="evidence" value="ECO:0007669"/>
    <property type="project" value="UniProtKB-UniRule"/>
</dbReference>
<feature type="binding site" evidence="7">
    <location>
        <begin position="343"/>
        <end position="350"/>
    </location>
    <ligand>
        <name>ATP</name>
        <dbReference type="ChEBI" id="CHEBI:30616"/>
    </ligand>
</feature>
<name>A0A434AGF5_9BACT</name>
<dbReference type="InterPro" id="IPR045076">
    <property type="entry name" value="MutS"/>
</dbReference>
<dbReference type="GO" id="GO:0016887">
    <property type="term" value="F:ATP hydrolysis activity"/>
    <property type="evidence" value="ECO:0007669"/>
    <property type="project" value="InterPro"/>
</dbReference>
<dbReference type="Pfam" id="PF01713">
    <property type="entry name" value="Smr"/>
    <property type="match status" value="1"/>
</dbReference>
<dbReference type="GO" id="GO:0005524">
    <property type="term" value="F:ATP binding"/>
    <property type="evidence" value="ECO:0007669"/>
    <property type="project" value="UniProtKB-UniRule"/>
</dbReference>
<sequence>MIYPENFETKLRFDKVRELVKKQCLSSLGRDLVDAIRFSNSYKTVNRMVNETNEFKTICMEEENFPLGYFIDVRESLHKVRVEGTYLELEELYNLKRSLESVSAILRFFQKQEPEDYPYLMKLTGNVKMYPYIFDRINGIITKNGRIKDNASPELQQIRSSLIQKQSTISKRMQSLMRAAQKEGWVDQDVALSVRDGRIVIPVTSAYKRKINGIVHDESATGKTSYIEPAEIVETNNEIRELEYAERREIIHILQEFTAQIRPYIDDLFLAYEFLAKIDFIRAKAMFAIHVNAVLPKMEKTASLLWEKAVHPLLFLSLQNEGRKVIPLSLEVKEEQRIILISGPNAGGKSVCLQTVGLLQYMFQCGMLVSMEEESKIGIFDRIFIDIGDEQSIENDLSTYSSHLMNMKHFLRQSNPETLILIDEFGTGTEPALGGAIAESILDKLNRKKVRGVITTHYSGLKHFASEAEGVENGAMLYDSHQMQPLFQLQVGKPGSSFAFEIARKIGLPEEILKAATEKIGTDHINFDKHLRDIVRDKRYWETKRDKIRKNEKKLDHLVEQYDQELKEASKLRKDIIAKAQEEAQQLLKNANRTIERTIREIKESKADKEKTRSARKQFEQTKEKLTQSELEEEERINRKIQKLKNRQNRIGKRSKEEQISIDKSGLDNKQEQPAKKEESAEITKGDMVRLDNQNAIGEVIEINKKTAVVAFGSILTSVKTARLSKASKSQLKKQEKTYNQTSALVQERISKRKLNFRPDIDVRGMRGDEALQLVMDHVDEAIMLEVREFRILHGTGHGILRQLIRDYLQTVDLVQSFRDEKIQMGGSGITVVRME</sequence>
<dbReference type="SMART" id="SM00533">
    <property type="entry name" value="MUTSd"/>
    <property type="match status" value="1"/>
</dbReference>
<evidence type="ECO:0000256" key="8">
    <source>
        <dbReference type="SAM" id="MobiDB-lite"/>
    </source>
</evidence>
<gene>
    <name evidence="7" type="primary">mutS2</name>
    <name evidence="7" type="synonym">rqcU</name>
    <name evidence="10" type="ORF">DLK05_13400</name>
</gene>
<keyword evidence="11" id="KW-1185">Reference proteome</keyword>
<evidence type="ECO:0000256" key="7">
    <source>
        <dbReference type="HAMAP-Rule" id="MF_00092"/>
    </source>
</evidence>
<dbReference type="SUPFAM" id="SSF160443">
    <property type="entry name" value="SMR domain-like"/>
    <property type="match status" value="1"/>
</dbReference>
<dbReference type="GO" id="GO:0019843">
    <property type="term" value="F:rRNA binding"/>
    <property type="evidence" value="ECO:0007669"/>
    <property type="project" value="UniProtKB-UniRule"/>
</dbReference>
<evidence type="ECO:0000256" key="5">
    <source>
        <dbReference type="ARBA" id="ARBA00022884"/>
    </source>
</evidence>
<comment type="function">
    <text evidence="7">Endonuclease that is involved in the suppression of homologous recombination and thus may have a key role in the control of bacterial genetic diversity.</text>
</comment>
<feature type="region of interest" description="Disordered" evidence="8">
    <location>
        <begin position="605"/>
        <end position="682"/>
    </location>
</feature>
<evidence type="ECO:0000256" key="3">
    <source>
        <dbReference type="ARBA" id="ARBA00022801"/>
    </source>
</evidence>
<feature type="compositionally biased region" description="Basic residues" evidence="8">
    <location>
        <begin position="639"/>
        <end position="653"/>
    </location>
</feature>
<comment type="subunit">
    <text evidence="7">Homodimer. Binds to stalled ribosomes, contacting rRNA.</text>
</comment>
<reference evidence="10 11" key="1">
    <citation type="submission" date="2018-11" db="EMBL/GenBank/DDBJ databases">
        <title>Parancylomarina longa gen. nov., sp. nov., isolated from sediments of southern Okinawa.</title>
        <authorList>
            <person name="Fu T."/>
        </authorList>
    </citation>
    <scope>NUCLEOTIDE SEQUENCE [LARGE SCALE GENOMIC DNA]</scope>
    <source>
        <strain evidence="10 11">T3-2 S1-C</strain>
    </source>
</reference>
<keyword evidence="3 7" id="KW-0378">Hydrolase</keyword>
<evidence type="ECO:0000256" key="6">
    <source>
        <dbReference type="ARBA" id="ARBA00023125"/>
    </source>
</evidence>
<dbReference type="RefSeq" id="WP_127344478.1">
    <property type="nucleotide sequence ID" value="NZ_RJJX01000021.1"/>
</dbReference>
<dbReference type="GO" id="GO:0043023">
    <property type="term" value="F:ribosomal large subunit binding"/>
    <property type="evidence" value="ECO:0007669"/>
    <property type="project" value="UniProtKB-UniRule"/>
</dbReference>
<dbReference type="InterPro" id="IPR002625">
    <property type="entry name" value="Smr_dom"/>
</dbReference>
<dbReference type="GO" id="GO:0006298">
    <property type="term" value="P:mismatch repair"/>
    <property type="evidence" value="ECO:0007669"/>
    <property type="project" value="InterPro"/>
</dbReference>
<dbReference type="Gene3D" id="3.40.50.300">
    <property type="entry name" value="P-loop containing nucleotide triphosphate hydrolases"/>
    <property type="match status" value="1"/>
</dbReference>
<organism evidence="10 11">
    <name type="scientific">Ancylomarina longa</name>
    <dbReference type="NCBI Taxonomy" id="2487017"/>
    <lineage>
        <taxon>Bacteria</taxon>
        <taxon>Pseudomonadati</taxon>
        <taxon>Bacteroidota</taxon>
        <taxon>Bacteroidia</taxon>
        <taxon>Marinilabiliales</taxon>
        <taxon>Marinifilaceae</taxon>
        <taxon>Ancylomarina</taxon>
    </lineage>
</organism>
<comment type="caution">
    <text evidence="10">The sequence shown here is derived from an EMBL/GenBank/DDBJ whole genome shotgun (WGS) entry which is preliminary data.</text>
</comment>
<dbReference type="SMART" id="SM00534">
    <property type="entry name" value="MUTSac"/>
    <property type="match status" value="1"/>
</dbReference>
<protein>
    <recommendedName>
        <fullName evidence="7">Endonuclease MutS2</fullName>
        <ecNumber evidence="7">3.1.-.-</ecNumber>
    </recommendedName>
    <alternativeName>
        <fullName evidence="7">Ribosome-associated protein quality control-upstream factor</fullName>
        <shortName evidence="7">RQC-upstream factor</shortName>
        <shortName evidence="7">RqcU</shortName>
        <ecNumber evidence="7">3.6.4.-</ecNumber>
    </alternativeName>
</protein>
<feature type="compositionally biased region" description="Basic and acidic residues" evidence="8">
    <location>
        <begin position="654"/>
        <end position="682"/>
    </location>
</feature>
<dbReference type="GO" id="GO:0045910">
    <property type="term" value="P:negative regulation of DNA recombination"/>
    <property type="evidence" value="ECO:0007669"/>
    <property type="project" value="InterPro"/>
</dbReference>
<evidence type="ECO:0000256" key="2">
    <source>
        <dbReference type="ARBA" id="ARBA00022741"/>
    </source>
</evidence>
<evidence type="ECO:0000313" key="10">
    <source>
        <dbReference type="EMBL" id="RUT73471.1"/>
    </source>
</evidence>
<accession>A0A434AGF5</accession>
<evidence type="ECO:0000259" key="9">
    <source>
        <dbReference type="PROSITE" id="PS50828"/>
    </source>
</evidence>
<keyword evidence="1 7" id="KW-0699">rRNA-binding</keyword>
<comment type="similarity">
    <text evidence="7">Belongs to the DNA mismatch repair MutS family. MutS2 subfamily.</text>
</comment>